<reference evidence="10" key="1">
    <citation type="submission" date="2017-09" db="EMBL/GenBank/DDBJ databases">
        <authorList>
            <person name="Shetty A S."/>
        </authorList>
    </citation>
    <scope>NUCLEOTIDE SEQUENCE [LARGE SCALE GENOMIC DNA]</scope>
</reference>
<dbReference type="GO" id="GO:0015341">
    <property type="term" value="F:zinc efflux antiporter activity"/>
    <property type="evidence" value="ECO:0007669"/>
    <property type="project" value="TreeGrafter"/>
</dbReference>
<feature type="transmembrane region" description="Helical" evidence="7">
    <location>
        <begin position="120"/>
        <end position="139"/>
    </location>
</feature>
<comment type="similarity">
    <text evidence="2">Belongs to the cation diffusion facilitator (CDF) transporter (TC 2.A.4) family.</text>
</comment>
<keyword evidence="3" id="KW-0813">Transport</keyword>
<evidence type="ECO:0000256" key="4">
    <source>
        <dbReference type="ARBA" id="ARBA00022692"/>
    </source>
</evidence>
<dbReference type="InterPro" id="IPR058533">
    <property type="entry name" value="Cation_efflux_TM"/>
</dbReference>
<feature type="transmembrane region" description="Helical" evidence="7">
    <location>
        <begin position="187"/>
        <end position="209"/>
    </location>
</feature>
<dbReference type="GO" id="GO:0006882">
    <property type="term" value="P:intracellular zinc ion homeostasis"/>
    <property type="evidence" value="ECO:0007669"/>
    <property type="project" value="TreeGrafter"/>
</dbReference>
<evidence type="ECO:0000256" key="2">
    <source>
        <dbReference type="ARBA" id="ARBA00008114"/>
    </source>
</evidence>
<evidence type="ECO:0000256" key="5">
    <source>
        <dbReference type="ARBA" id="ARBA00022989"/>
    </source>
</evidence>
<feature type="domain" description="Cation efflux protein transmembrane" evidence="8">
    <location>
        <begin position="17"/>
        <end position="216"/>
    </location>
</feature>
<dbReference type="NCBIfam" id="TIGR01297">
    <property type="entry name" value="CDF"/>
    <property type="match status" value="1"/>
</dbReference>
<dbReference type="Gene3D" id="1.20.1510.10">
    <property type="entry name" value="Cation efflux protein transmembrane domain"/>
    <property type="match status" value="1"/>
</dbReference>
<dbReference type="InterPro" id="IPR002524">
    <property type="entry name" value="Cation_efflux"/>
</dbReference>
<keyword evidence="5 7" id="KW-1133">Transmembrane helix</keyword>
<evidence type="ECO:0000256" key="3">
    <source>
        <dbReference type="ARBA" id="ARBA00022448"/>
    </source>
</evidence>
<evidence type="ECO:0000256" key="6">
    <source>
        <dbReference type="ARBA" id="ARBA00023136"/>
    </source>
</evidence>
<feature type="transmembrane region" description="Helical" evidence="7">
    <location>
        <begin position="20"/>
        <end position="43"/>
    </location>
</feature>
<dbReference type="InterPro" id="IPR027469">
    <property type="entry name" value="Cation_efflux_TMD_sf"/>
</dbReference>
<gene>
    <name evidence="9" type="ORF">EHLA_2651</name>
</gene>
<dbReference type="EMBL" id="LT907978">
    <property type="protein sequence ID" value="SOB73205.1"/>
    <property type="molecule type" value="Genomic_DNA"/>
</dbReference>
<comment type="subcellular location">
    <subcellularLocation>
        <location evidence="1">Membrane</location>
        <topology evidence="1">Multi-pass membrane protein</topology>
    </subcellularLocation>
</comment>
<name>A0A285PZ13_9FIRM</name>
<dbReference type="Proteomes" id="UP000217549">
    <property type="component" value="Chromosome I"/>
</dbReference>
<protein>
    <submittedName>
        <fullName evidence="9">CDF: cation diffusion facilitator family transporter</fullName>
    </submittedName>
</protein>
<keyword evidence="10" id="KW-1185">Reference proteome</keyword>
<dbReference type="KEGG" id="ehl:EHLA_2651"/>
<keyword evidence="6 7" id="KW-0472">Membrane</keyword>
<dbReference type="GO" id="GO:0015093">
    <property type="term" value="F:ferrous iron transmembrane transporter activity"/>
    <property type="evidence" value="ECO:0007669"/>
    <property type="project" value="TreeGrafter"/>
</dbReference>
<dbReference type="GO" id="GO:0015086">
    <property type="term" value="F:cadmium ion transmembrane transporter activity"/>
    <property type="evidence" value="ECO:0007669"/>
    <property type="project" value="TreeGrafter"/>
</dbReference>
<accession>A0A285PZ13</accession>
<feature type="transmembrane region" description="Helical" evidence="7">
    <location>
        <begin position="160"/>
        <end position="181"/>
    </location>
</feature>
<evidence type="ECO:0000259" key="8">
    <source>
        <dbReference type="Pfam" id="PF01545"/>
    </source>
</evidence>
<evidence type="ECO:0000256" key="7">
    <source>
        <dbReference type="SAM" id="Phobius"/>
    </source>
</evidence>
<dbReference type="PANTHER" id="PTHR43840:SF15">
    <property type="entry name" value="MITOCHONDRIAL METAL TRANSPORTER 1-RELATED"/>
    <property type="match status" value="1"/>
</dbReference>
<evidence type="ECO:0000313" key="10">
    <source>
        <dbReference type="Proteomes" id="UP000217549"/>
    </source>
</evidence>
<dbReference type="STRING" id="39488.ERS852450_00780"/>
<dbReference type="GO" id="GO:0005886">
    <property type="term" value="C:plasma membrane"/>
    <property type="evidence" value="ECO:0007669"/>
    <property type="project" value="TreeGrafter"/>
</dbReference>
<sequence>MHVGRKTQKREKSAMSVSLYGNLLFVVIELVMAILTGSQAVLLDAVYDGIEFVMLLPSLFLIPFLYRPSSEQHPFGYTQIETLFIVIKGITMTAVTFGLIFNNINLMIHGGHIISFNTVAYFELFACVLGIIVTVYLYIKNKSMHSPLINMEMQGWRMDSVVSLGMACAFLLPICIPFAWFKNLVPYLDQIITVVLSLIMIPTPIRTVITGIRDLMLIPPEEETIEDIKSTVEPIIGIYGHKNLYYDIVRTGRKLWISVYITFDKDIVSLSKFKLLQDECILALTKKYPDFYFELLPDIEFTGLEENLNSF</sequence>
<dbReference type="InterPro" id="IPR050291">
    <property type="entry name" value="CDF_Transporter"/>
</dbReference>
<dbReference type="Pfam" id="PF01545">
    <property type="entry name" value="Cation_efflux"/>
    <property type="match status" value="1"/>
</dbReference>
<dbReference type="RefSeq" id="WP_096241021.1">
    <property type="nucleotide sequence ID" value="NZ_LT907978.1"/>
</dbReference>
<organism evidence="9 10">
    <name type="scientific">Anaerobutyricum hallii</name>
    <dbReference type="NCBI Taxonomy" id="39488"/>
    <lineage>
        <taxon>Bacteria</taxon>
        <taxon>Bacillati</taxon>
        <taxon>Bacillota</taxon>
        <taxon>Clostridia</taxon>
        <taxon>Lachnospirales</taxon>
        <taxon>Lachnospiraceae</taxon>
        <taxon>Anaerobutyricum</taxon>
    </lineage>
</organism>
<feature type="transmembrane region" description="Helical" evidence="7">
    <location>
        <begin position="49"/>
        <end position="66"/>
    </location>
</feature>
<evidence type="ECO:0000313" key="9">
    <source>
        <dbReference type="EMBL" id="SOB73205.1"/>
    </source>
</evidence>
<dbReference type="PANTHER" id="PTHR43840">
    <property type="entry name" value="MITOCHONDRIAL METAL TRANSPORTER 1-RELATED"/>
    <property type="match status" value="1"/>
</dbReference>
<evidence type="ECO:0000256" key="1">
    <source>
        <dbReference type="ARBA" id="ARBA00004141"/>
    </source>
</evidence>
<proteinExistence type="inferred from homology"/>
<keyword evidence="4 7" id="KW-0812">Transmembrane</keyword>
<dbReference type="SUPFAM" id="SSF161111">
    <property type="entry name" value="Cation efflux protein transmembrane domain-like"/>
    <property type="match status" value="1"/>
</dbReference>
<dbReference type="AlphaFoldDB" id="A0A285PZ13"/>
<feature type="transmembrane region" description="Helical" evidence="7">
    <location>
        <begin position="78"/>
        <end position="100"/>
    </location>
</feature>